<dbReference type="InParanoid" id="A0A0C3P0S8"/>
<dbReference type="EMBL" id="KN831962">
    <property type="protein sequence ID" value="KIO06705.1"/>
    <property type="molecule type" value="Genomic_DNA"/>
</dbReference>
<accession>A0A0C3P0S8</accession>
<reference evidence="1 2" key="1">
    <citation type="submission" date="2014-04" db="EMBL/GenBank/DDBJ databases">
        <authorList>
            <consortium name="DOE Joint Genome Institute"/>
            <person name="Kuo A."/>
            <person name="Kohler A."/>
            <person name="Costa M.D."/>
            <person name="Nagy L.G."/>
            <person name="Floudas D."/>
            <person name="Copeland A."/>
            <person name="Barry K.W."/>
            <person name="Cichocki N."/>
            <person name="Veneault-Fourrey C."/>
            <person name="LaButti K."/>
            <person name="Lindquist E.A."/>
            <person name="Lipzen A."/>
            <person name="Lundell T."/>
            <person name="Morin E."/>
            <person name="Murat C."/>
            <person name="Sun H."/>
            <person name="Tunlid A."/>
            <person name="Henrissat B."/>
            <person name="Grigoriev I.V."/>
            <person name="Hibbett D.S."/>
            <person name="Martin F."/>
            <person name="Nordberg H.P."/>
            <person name="Cantor M.N."/>
            <person name="Hua S.X."/>
        </authorList>
    </citation>
    <scope>NUCLEOTIDE SEQUENCE [LARGE SCALE GENOMIC DNA]</scope>
    <source>
        <strain evidence="1 2">Marx 270</strain>
    </source>
</reference>
<sequence>MLTDLCLSCSTVLEPSHSRAKSYLALHAHYGRIGMAPTREVSLLHFPPFEDRVT</sequence>
<dbReference type="AlphaFoldDB" id="A0A0C3P0S8"/>
<organism evidence="1 2">
    <name type="scientific">Pisolithus tinctorius Marx 270</name>
    <dbReference type="NCBI Taxonomy" id="870435"/>
    <lineage>
        <taxon>Eukaryota</taxon>
        <taxon>Fungi</taxon>
        <taxon>Dikarya</taxon>
        <taxon>Basidiomycota</taxon>
        <taxon>Agaricomycotina</taxon>
        <taxon>Agaricomycetes</taxon>
        <taxon>Agaricomycetidae</taxon>
        <taxon>Boletales</taxon>
        <taxon>Sclerodermatineae</taxon>
        <taxon>Pisolithaceae</taxon>
        <taxon>Pisolithus</taxon>
    </lineage>
</organism>
<name>A0A0C3P0S8_PISTI</name>
<proteinExistence type="predicted"/>
<gene>
    <name evidence="1" type="ORF">M404DRAFT_998836</name>
</gene>
<dbReference type="Proteomes" id="UP000054217">
    <property type="component" value="Unassembled WGS sequence"/>
</dbReference>
<keyword evidence="2" id="KW-1185">Reference proteome</keyword>
<protein>
    <submittedName>
        <fullName evidence="1">Uncharacterized protein</fullName>
    </submittedName>
</protein>
<evidence type="ECO:0000313" key="2">
    <source>
        <dbReference type="Proteomes" id="UP000054217"/>
    </source>
</evidence>
<dbReference type="HOGENOM" id="CLU_3051335_0_0_1"/>
<evidence type="ECO:0000313" key="1">
    <source>
        <dbReference type="EMBL" id="KIO06705.1"/>
    </source>
</evidence>
<reference evidence="2" key="2">
    <citation type="submission" date="2015-01" db="EMBL/GenBank/DDBJ databases">
        <title>Evolutionary Origins and Diversification of the Mycorrhizal Mutualists.</title>
        <authorList>
            <consortium name="DOE Joint Genome Institute"/>
            <consortium name="Mycorrhizal Genomics Consortium"/>
            <person name="Kohler A."/>
            <person name="Kuo A."/>
            <person name="Nagy L.G."/>
            <person name="Floudas D."/>
            <person name="Copeland A."/>
            <person name="Barry K.W."/>
            <person name="Cichocki N."/>
            <person name="Veneault-Fourrey C."/>
            <person name="LaButti K."/>
            <person name="Lindquist E.A."/>
            <person name="Lipzen A."/>
            <person name="Lundell T."/>
            <person name="Morin E."/>
            <person name="Murat C."/>
            <person name="Riley R."/>
            <person name="Ohm R."/>
            <person name="Sun H."/>
            <person name="Tunlid A."/>
            <person name="Henrissat B."/>
            <person name="Grigoriev I.V."/>
            <person name="Hibbett D.S."/>
            <person name="Martin F."/>
        </authorList>
    </citation>
    <scope>NUCLEOTIDE SEQUENCE [LARGE SCALE GENOMIC DNA]</scope>
    <source>
        <strain evidence="2">Marx 270</strain>
    </source>
</reference>